<dbReference type="AlphaFoldDB" id="A0A080Z3A7"/>
<reference evidence="4 6" key="1">
    <citation type="submission" date="2013-11" db="EMBL/GenBank/DDBJ databases">
        <title>The Genome Sequence of Phytophthora parasitica P1976.</title>
        <authorList>
            <consortium name="The Broad Institute Genomics Platform"/>
            <person name="Russ C."/>
            <person name="Tyler B."/>
            <person name="Panabieres F."/>
            <person name="Shan W."/>
            <person name="Tripathy S."/>
            <person name="Grunwald N."/>
            <person name="Machado M."/>
            <person name="Johnson C.S."/>
            <person name="Walker B."/>
            <person name="Young S."/>
            <person name="Zeng Q."/>
            <person name="Gargeya S."/>
            <person name="Fitzgerald M."/>
            <person name="Haas B."/>
            <person name="Abouelleil A."/>
            <person name="Allen A.W."/>
            <person name="Alvarado L."/>
            <person name="Arachchi H.M."/>
            <person name="Berlin A.M."/>
            <person name="Chapman S.B."/>
            <person name="Gainer-Dewar J."/>
            <person name="Goldberg J."/>
            <person name="Griggs A."/>
            <person name="Gujja S."/>
            <person name="Hansen M."/>
            <person name="Howarth C."/>
            <person name="Imamovic A."/>
            <person name="Ireland A."/>
            <person name="Larimer J."/>
            <person name="McCowan C."/>
            <person name="Murphy C."/>
            <person name="Pearson M."/>
            <person name="Poon T.W."/>
            <person name="Priest M."/>
            <person name="Roberts A."/>
            <person name="Saif S."/>
            <person name="Shea T."/>
            <person name="Sisk P."/>
            <person name="Sykes S."/>
            <person name="Wortman J."/>
            <person name="Nusbaum C."/>
            <person name="Birren B."/>
        </authorList>
    </citation>
    <scope>NUCLEOTIDE SEQUENCE [LARGE SCALE GENOMIC DNA]</scope>
    <source>
        <strain evidence="4 6">P1976</strain>
    </source>
</reference>
<keyword evidence="1" id="KW-0863">Zinc-finger</keyword>
<feature type="region of interest" description="Disordered" evidence="2">
    <location>
        <begin position="43"/>
        <end position="87"/>
    </location>
</feature>
<gene>
    <name evidence="5" type="ORF">F444_20817</name>
    <name evidence="4" type="ORF">F444_20819</name>
</gene>
<dbReference type="EMBL" id="ANJA01003838">
    <property type="protein sequence ID" value="ETO61126.1"/>
    <property type="molecule type" value="Genomic_DNA"/>
</dbReference>
<evidence type="ECO:0000259" key="3">
    <source>
        <dbReference type="PROSITE" id="PS50158"/>
    </source>
</evidence>
<accession>A0A080Z3A7</accession>
<dbReference type="GO" id="GO:0003676">
    <property type="term" value="F:nucleic acid binding"/>
    <property type="evidence" value="ECO:0007669"/>
    <property type="project" value="InterPro"/>
</dbReference>
<evidence type="ECO:0000313" key="6">
    <source>
        <dbReference type="Proteomes" id="UP000028582"/>
    </source>
</evidence>
<evidence type="ECO:0000256" key="1">
    <source>
        <dbReference type="PROSITE-ProRule" id="PRU00047"/>
    </source>
</evidence>
<dbReference type="Gene3D" id="2.40.70.10">
    <property type="entry name" value="Acid Proteases"/>
    <property type="match status" value="1"/>
</dbReference>
<proteinExistence type="predicted"/>
<comment type="caution">
    <text evidence="4">The sequence shown here is derived from an EMBL/GenBank/DDBJ whole genome shotgun (WGS) entry which is preliminary data.</text>
</comment>
<dbReference type="PROSITE" id="PS50158">
    <property type="entry name" value="ZF_CCHC"/>
    <property type="match status" value="1"/>
</dbReference>
<dbReference type="Gene3D" id="4.10.60.10">
    <property type="entry name" value="Zinc finger, CCHC-type"/>
    <property type="match status" value="1"/>
</dbReference>
<feature type="region of interest" description="Disordered" evidence="2">
    <location>
        <begin position="288"/>
        <end position="312"/>
    </location>
</feature>
<organism evidence="4 6">
    <name type="scientific">Phytophthora nicotianae P1976</name>
    <dbReference type="NCBI Taxonomy" id="1317066"/>
    <lineage>
        <taxon>Eukaryota</taxon>
        <taxon>Sar</taxon>
        <taxon>Stramenopiles</taxon>
        <taxon>Oomycota</taxon>
        <taxon>Peronosporomycetes</taxon>
        <taxon>Peronosporales</taxon>
        <taxon>Peronosporaceae</taxon>
        <taxon>Phytophthora</taxon>
    </lineage>
</organism>
<dbReference type="GO" id="GO:0008270">
    <property type="term" value="F:zinc ion binding"/>
    <property type="evidence" value="ECO:0007669"/>
    <property type="project" value="UniProtKB-KW"/>
</dbReference>
<keyword evidence="1" id="KW-0479">Metal-binding</keyword>
<dbReference type="InterPro" id="IPR021109">
    <property type="entry name" value="Peptidase_aspartic_dom_sf"/>
</dbReference>
<dbReference type="SUPFAM" id="SSF57756">
    <property type="entry name" value="Retrovirus zinc finger-like domains"/>
    <property type="match status" value="1"/>
</dbReference>
<dbReference type="EMBL" id="ANJA01003839">
    <property type="protein sequence ID" value="ETO61118.1"/>
    <property type="molecule type" value="Genomic_DNA"/>
</dbReference>
<feature type="compositionally biased region" description="Basic and acidic residues" evidence="2">
    <location>
        <begin position="43"/>
        <end position="62"/>
    </location>
</feature>
<name>A0A080Z3A7_PHYNI</name>
<keyword evidence="1" id="KW-0862">Zinc</keyword>
<feature type="domain" description="CCHC-type" evidence="3">
    <location>
        <begin position="99"/>
        <end position="114"/>
    </location>
</feature>
<sequence>MSEVGQVSYYCDGLKRATQVYVKLQNATTLSEAMDHAAKYEMSHLGGERKPTREKPEREQQSRGRASYNPSNNKKPFSKKSFKPSHYAPAEQAKEGPVCYYCMKPGHFKRDCKKLKSDEGNDQPRQINCTGCKQFRCQDPVGLWCHIRIHVSWFVKKHELKTHTYTDRTIKVKLGDNKIGESILELVKIEIILQGVPNYQCVAVVFDIPEEFDGVLGMPFFVDIHPDIDWKNRCIKVCVSDGASTADISTPCGKCSPGNGTGPYDAVNCERTSAISRDSCRAAVPETRLEGEVESAERPAEDVEKLVKREKK</sequence>
<dbReference type="SMART" id="SM00343">
    <property type="entry name" value="ZnF_C2HC"/>
    <property type="match status" value="1"/>
</dbReference>
<protein>
    <recommendedName>
        <fullName evidence="3">CCHC-type domain-containing protein</fullName>
    </recommendedName>
</protein>
<evidence type="ECO:0000256" key="2">
    <source>
        <dbReference type="SAM" id="MobiDB-lite"/>
    </source>
</evidence>
<dbReference type="InterPro" id="IPR036875">
    <property type="entry name" value="Znf_CCHC_sf"/>
</dbReference>
<evidence type="ECO:0000313" key="5">
    <source>
        <dbReference type="EMBL" id="ETO61126.1"/>
    </source>
</evidence>
<evidence type="ECO:0000313" key="4">
    <source>
        <dbReference type="EMBL" id="ETO61118.1"/>
    </source>
</evidence>
<dbReference type="InterPro" id="IPR001878">
    <property type="entry name" value="Znf_CCHC"/>
</dbReference>
<dbReference type="Proteomes" id="UP000028582">
    <property type="component" value="Unassembled WGS sequence"/>
</dbReference>
<dbReference type="Pfam" id="PF00098">
    <property type="entry name" value="zf-CCHC"/>
    <property type="match status" value="1"/>
</dbReference>